<reference evidence="2" key="1">
    <citation type="submission" date="2014-09" db="EMBL/GenBank/DDBJ databases">
        <authorList>
            <person name="Gomez-Valero L."/>
        </authorList>
    </citation>
    <scope>NUCLEOTIDE SEQUENCE [LARGE SCALE GENOMIC DNA]</scope>
    <source>
        <strain evidence="2">ATCC700992</strain>
    </source>
</reference>
<name>A0A098G926_9GAMM</name>
<evidence type="ECO:0000313" key="1">
    <source>
        <dbReference type="EMBL" id="CEG58504.1"/>
    </source>
</evidence>
<keyword evidence="2" id="KW-1185">Reference proteome</keyword>
<dbReference type="Proteomes" id="UP000032430">
    <property type="component" value="Chromosome I"/>
</dbReference>
<gene>
    <name evidence="1" type="ORF">LFA_3165</name>
</gene>
<dbReference type="KEGG" id="lfa:LFA_3165"/>
<evidence type="ECO:0000313" key="2">
    <source>
        <dbReference type="Proteomes" id="UP000032430"/>
    </source>
</evidence>
<dbReference type="EMBL" id="LN614827">
    <property type="protein sequence ID" value="CEG58504.1"/>
    <property type="molecule type" value="Genomic_DNA"/>
</dbReference>
<organism evidence="1 2">
    <name type="scientific">Legionella fallonii LLAP-10</name>
    <dbReference type="NCBI Taxonomy" id="1212491"/>
    <lineage>
        <taxon>Bacteria</taxon>
        <taxon>Pseudomonadati</taxon>
        <taxon>Pseudomonadota</taxon>
        <taxon>Gammaproteobacteria</taxon>
        <taxon>Legionellales</taxon>
        <taxon>Legionellaceae</taxon>
        <taxon>Legionella</taxon>
    </lineage>
</organism>
<accession>A0A098G926</accession>
<sequence>MYCHALATCFNGELITWHIPHNMNPSRLFAQNNTNQWKRDISELSGTLEIGICRTYAKNNHYLYILKLNPGYCFIACDTQLDLKQVNWLAYHLLDKKITLNEVADNLEHYSQDPEVAIAMKENIEELIAQKPCIADLIERTNNLPTISFQFHSQSKEHQCILI</sequence>
<dbReference type="SUPFAM" id="SSF58038">
    <property type="entry name" value="SNARE fusion complex"/>
    <property type="match status" value="1"/>
</dbReference>
<dbReference type="HOGENOM" id="CLU_1625020_0_0_6"/>
<protein>
    <submittedName>
        <fullName evidence="1">Uncharacterized protein</fullName>
    </submittedName>
</protein>
<dbReference type="AlphaFoldDB" id="A0A098G926"/>
<proteinExistence type="predicted"/>